<dbReference type="PROSITE" id="PS00108">
    <property type="entry name" value="PROTEIN_KINASE_ST"/>
    <property type="match status" value="1"/>
</dbReference>
<keyword evidence="3" id="KW-1003">Cell membrane</keyword>
<dbReference type="Proteomes" id="UP000265520">
    <property type="component" value="Unassembled WGS sequence"/>
</dbReference>
<keyword evidence="25" id="KW-1185">Reference proteome</keyword>
<evidence type="ECO:0000256" key="20">
    <source>
        <dbReference type="PROSITE-ProRule" id="PRU10141"/>
    </source>
</evidence>
<keyword evidence="16 24" id="KW-0675">Receptor</keyword>
<evidence type="ECO:0000256" key="3">
    <source>
        <dbReference type="ARBA" id="ARBA00022475"/>
    </source>
</evidence>
<evidence type="ECO:0000256" key="7">
    <source>
        <dbReference type="ARBA" id="ARBA00022679"/>
    </source>
</evidence>
<dbReference type="EC" id="2.7.11.1" evidence="2"/>
<dbReference type="InterPro" id="IPR032675">
    <property type="entry name" value="LRR_dom_sf"/>
</dbReference>
<gene>
    <name evidence="24" type="ORF">A2U01_0007484</name>
</gene>
<keyword evidence="8 22" id="KW-0812">Transmembrane</keyword>
<comment type="catalytic activity">
    <reaction evidence="19">
        <text>L-seryl-[protein] + ATP = O-phospho-L-seryl-[protein] + ADP + H(+)</text>
        <dbReference type="Rhea" id="RHEA:17989"/>
        <dbReference type="Rhea" id="RHEA-COMP:9863"/>
        <dbReference type="Rhea" id="RHEA-COMP:11604"/>
        <dbReference type="ChEBI" id="CHEBI:15378"/>
        <dbReference type="ChEBI" id="CHEBI:29999"/>
        <dbReference type="ChEBI" id="CHEBI:30616"/>
        <dbReference type="ChEBI" id="CHEBI:83421"/>
        <dbReference type="ChEBI" id="CHEBI:456216"/>
        <dbReference type="EC" id="2.7.11.1"/>
    </reaction>
</comment>
<organism evidence="24 25">
    <name type="scientific">Trifolium medium</name>
    <dbReference type="NCBI Taxonomy" id="97028"/>
    <lineage>
        <taxon>Eukaryota</taxon>
        <taxon>Viridiplantae</taxon>
        <taxon>Streptophyta</taxon>
        <taxon>Embryophyta</taxon>
        <taxon>Tracheophyta</taxon>
        <taxon>Spermatophyta</taxon>
        <taxon>Magnoliopsida</taxon>
        <taxon>eudicotyledons</taxon>
        <taxon>Gunneridae</taxon>
        <taxon>Pentapetalae</taxon>
        <taxon>rosids</taxon>
        <taxon>fabids</taxon>
        <taxon>Fabales</taxon>
        <taxon>Fabaceae</taxon>
        <taxon>Papilionoideae</taxon>
        <taxon>50 kb inversion clade</taxon>
        <taxon>NPAAA clade</taxon>
        <taxon>Hologalegina</taxon>
        <taxon>IRL clade</taxon>
        <taxon>Trifolieae</taxon>
        <taxon>Trifolium</taxon>
    </lineage>
</organism>
<dbReference type="Gene3D" id="3.80.10.10">
    <property type="entry name" value="Ribonuclease Inhibitor"/>
    <property type="match status" value="1"/>
</dbReference>
<evidence type="ECO:0000259" key="23">
    <source>
        <dbReference type="PROSITE" id="PS50011"/>
    </source>
</evidence>
<evidence type="ECO:0000256" key="12">
    <source>
        <dbReference type="ARBA" id="ARBA00022777"/>
    </source>
</evidence>
<evidence type="ECO:0000256" key="6">
    <source>
        <dbReference type="ARBA" id="ARBA00022614"/>
    </source>
</evidence>
<evidence type="ECO:0000256" key="10">
    <source>
        <dbReference type="ARBA" id="ARBA00022737"/>
    </source>
</evidence>
<dbReference type="InterPro" id="IPR051809">
    <property type="entry name" value="Plant_receptor-like_S/T_kinase"/>
</dbReference>
<dbReference type="Gene3D" id="3.30.200.20">
    <property type="entry name" value="Phosphorylase Kinase, domain 1"/>
    <property type="match status" value="1"/>
</dbReference>
<dbReference type="Gene3D" id="1.10.510.10">
    <property type="entry name" value="Transferase(Phosphotransferase) domain 1"/>
    <property type="match status" value="1"/>
</dbReference>
<keyword evidence="6" id="KW-0433">Leucine-rich repeat</keyword>
<dbReference type="GO" id="GO:0005524">
    <property type="term" value="F:ATP binding"/>
    <property type="evidence" value="ECO:0007669"/>
    <property type="project" value="UniProtKB-UniRule"/>
</dbReference>
<reference evidence="24 25" key="1">
    <citation type="journal article" date="2018" name="Front. Plant Sci.">
        <title>Red Clover (Trifolium pratense) and Zigzag Clover (T. medium) - A Picture of Genomic Similarities and Differences.</title>
        <authorList>
            <person name="Dluhosova J."/>
            <person name="Istvanek J."/>
            <person name="Nedelnik J."/>
            <person name="Repkova J."/>
        </authorList>
    </citation>
    <scope>NUCLEOTIDE SEQUENCE [LARGE SCALE GENOMIC DNA]</scope>
    <source>
        <strain evidence="25">cv. 10/8</strain>
        <tissue evidence="24">Leaf</tissue>
    </source>
</reference>
<dbReference type="PROSITE" id="PS00107">
    <property type="entry name" value="PROTEIN_KINASE_ATP"/>
    <property type="match status" value="1"/>
</dbReference>
<dbReference type="PANTHER" id="PTHR27008">
    <property type="entry name" value="OS04G0122200 PROTEIN"/>
    <property type="match status" value="1"/>
</dbReference>
<evidence type="ECO:0000256" key="5">
    <source>
        <dbReference type="ARBA" id="ARBA00022553"/>
    </source>
</evidence>
<keyword evidence="13 20" id="KW-0067">ATP-binding</keyword>
<evidence type="ECO:0000256" key="21">
    <source>
        <dbReference type="RuleBase" id="RU000304"/>
    </source>
</evidence>
<keyword evidence="11 20" id="KW-0547">Nucleotide-binding</keyword>
<evidence type="ECO:0000313" key="24">
    <source>
        <dbReference type="EMBL" id="MCH86625.1"/>
    </source>
</evidence>
<evidence type="ECO:0000256" key="11">
    <source>
        <dbReference type="ARBA" id="ARBA00022741"/>
    </source>
</evidence>
<keyword evidence="5" id="KW-0597">Phosphoprotein</keyword>
<comment type="caution">
    <text evidence="24">The sequence shown here is derived from an EMBL/GenBank/DDBJ whole genome shotgun (WGS) entry which is preliminary data.</text>
</comment>
<dbReference type="PROSITE" id="PS50011">
    <property type="entry name" value="PROTEIN_KINASE_DOM"/>
    <property type="match status" value="1"/>
</dbReference>
<evidence type="ECO:0000256" key="19">
    <source>
        <dbReference type="ARBA" id="ARBA00048679"/>
    </source>
</evidence>
<keyword evidence="4 21" id="KW-0723">Serine/threonine-protein kinase</keyword>
<comment type="catalytic activity">
    <reaction evidence="18">
        <text>L-threonyl-[protein] + ATP = O-phospho-L-threonyl-[protein] + ADP + H(+)</text>
        <dbReference type="Rhea" id="RHEA:46608"/>
        <dbReference type="Rhea" id="RHEA-COMP:11060"/>
        <dbReference type="Rhea" id="RHEA-COMP:11605"/>
        <dbReference type="ChEBI" id="CHEBI:15378"/>
        <dbReference type="ChEBI" id="CHEBI:30013"/>
        <dbReference type="ChEBI" id="CHEBI:30616"/>
        <dbReference type="ChEBI" id="CHEBI:61977"/>
        <dbReference type="ChEBI" id="CHEBI:456216"/>
        <dbReference type="EC" id="2.7.11.1"/>
    </reaction>
</comment>
<evidence type="ECO:0000256" key="22">
    <source>
        <dbReference type="SAM" id="Phobius"/>
    </source>
</evidence>
<name>A0A392MHQ1_9FABA</name>
<dbReference type="AlphaFoldDB" id="A0A392MHQ1"/>
<dbReference type="InterPro" id="IPR001245">
    <property type="entry name" value="Ser-Thr/Tyr_kinase_cat_dom"/>
</dbReference>
<evidence type="ECO:0000256" key="18">
    <source>
        <dbReference type="ARBA" id="ARBA00047899"/>
    </source>
</evidence>
<dbReference type="InterPro" id="IPR008271">
    <property type="entry name" value="Ser/Thr_kinase_AS"/>
</dbReference>
<evidence type="ECO:0000256" key="2">
    <source>
        <dbReference type="ARBA" id="ARBA00012513"/>
    </source>
</evidence>
<dbReference type="PANTHER" id="PTHR27008:SF596">
    <property type="entry name" value="OS02G0215500 PROTEIN"/>
    <property type="match status" value="1"/>
</dbReference>
<keyword evidence="12 24" id="KW-0418">Kinase</keyword>
<sequence>MDLSYNNLYGEVPIGGVFSNVTAISLTGNKNLCGGIPQLQLSPCFRVPSKKYKRSPKKKLILISVIGGVLICSVAFIILHFLTRKPERLPSSLSLKNRLFRVTYRELHEATNGFSSSNLIGSGSFSSIYKGSLVNFERPIVVKVLNLHIHGATKCFMAECKALGKMKHRNLVKIVTCCSSVDYNGKDFKAIVFEYMPNGSLEKMLHDNDGSGNHNLNLTQRVDIALDVARALDYLHNDTEQVVVHCDIKPSNVLLDDDFVAHLGDFGLARLIHGGIGHSTNDQVSSSTIIKGTIGYVPPEYGASGLVSSQGDIYSYGILLLEMLTGKRPTDEMFCKNLNLHKFCNMNIPERILEIVDHRLLMPYVEDQTGIVENKIKKCLVMFASIGVGCSEEFSAHRIPMKDVVLKLNEIKSKLPF</sequence>
<dbReference type="SUPFAM" id="SSF56112">
    <property type="entry name" value="Protein kinase-like (PK-like)"/>
    <property type="match status" value="1"/>
</dbReference>
<feature type="binding site" evidence="20">
    <location>
        <position position="143"/>
    </location>
    <ligand>
        <name>ATP</name>
        <dbReference type="ChEBI" id="CHEBI:30616"/>
    </ligand>
</feature>
<comment type="similarity">
    <text evidence="21">Belongs to the protein kinase superfamily.</text>
</comment>
<keyword evidence="9" id="KW-0732">Signal</keyword>
<evidence type="ECO:0000256" key="1">
    <source>
        <dbReference type="ARBA" id="ARBA00004162"/>
    </source>
</evidence>
<evidence type="ECO:0000256" key="13">
    <source>
        <dbReference type="ARBA" id="ARBA00022840"/>
    </source>
</evidence>
<keyword evidence="7" id="KW-0808">Transferase</keyword>
<dbReference type="InterPro" id="IPR000719">
    <property type="entry name" value="Prot_kinase_dom"/>
</dbReference>
<accession>A0A392MHQ1</accession>
<dbReference type="GO" id="GO:0004674">
    <property type="term" value="F:protein serine/threonine kinase activity"/>
    <property type="evidence" value="ECO:0007669"/>
    <property type="project" value="UniProtKB-KW"/>
</dbReference>
<comment type="subcellular location">
    <subcellularLocation>
        <location evidence="1">Cell membrane</location>
        <topology evidence="1">Single-pass membrane protein</topology>
    </subcellularLocation>
</comment>
<keyword evidence="15 22" id="KW-0472">Membrane</keyword>
<dbReference type="GO" id="GO:0005886">
    <property type="term" value="C:plasma membrane"/>
    <property type="evidence" value="ECO:0007669"/>
    <property type="project" value="UniProtKB-SubCell"/>
</dbReference>
<evidence type="ECO:0000256" key="8">
    <source>
        <dbReference type="ARBA" id="ARBA00022692"/>
    </source>
</evidence>
<evidence type="ECO:0000256" key="14">
    <source>
        <dbReference type="ARBA" id="ARBA00022989"/>
    </source>
</evidence>
<evidence type="ECO:0000256" key="17">
    <source>
        <dbReference type="ARBA" id="ARBA00023180"/>
    </source>
</evidence>
<dbReference type="SMART" id="SM00220">
    <property type="entry name" value="S_TKc"/>
    <property type="match status" value="1"/>
</dbReference>
<proteinExistence type="inferred from homology"/>
<evidence type="ECO:0000256" key="16">
    <source>
        <dbReference type="ARBA" id="ARBA00023170"/>
    </source>
</evidence>
<evidence type="ECO:0000313" key="25">
    <source>
        <dbReference type="Proteomes" id="UP000265520"/>
    </source>
</evidence>
<dbReference type="FunFam" id="3.30.200.20:FF:000432">
    <property type="entry name" value="LRR receptor-like serine/threonine-protein kinase EFR"/>
    <property type="match status" value="1"/>
</dbReference>
<protein>
    <recommendedName>
        <fullName evidence="2">non-specific serine/threonine protein kinase</fullName>
        <ecNumber evidence="2">2.7.11.1</ecNumber>
    </recommendedName>
</protein>
<dbReference type="Pfam" id="PF07714">
    <property type="entry name" value="PK_Tyr_Ser-Thr"/>
    <property type="match status" value="1"/>
</dbReference>
<dbReference type="EMBL" id="LXQA010010647">
    <property type="protein sequence ID" value="MCH86625.1"/>
    <property type="molecule type" value="Genomic_DNA"/>
</dbReference>
<evidence type="ECO:0000256" key="15">
    <source>
        <dbReference type="ARBA" id="ARBA00023136"/>
    </source>
</evidence>
<evidence type="ECO:0000256" key="9">
    <source>
        <dbReference type="ARBA" id="ARBA00022729"/>
    </source>
</evidence>
<dbReference type="InterPro" id="IPR017441">
    <property type="entry name" value="Protein_kinase_ATP_BS"/>
</dbReference>
<keyword evidence="10" id="KW-0677">Repeat</keyword>
<evidence type="ECO:0000256" key="4">
    <source>
        <dbReference type="ARBA" id="ARBA00022527"/>
    </source>
</evidence>
<dbReference type="InterPro" id="IPR011009">
    <property type="entry name" value="Kinase-like_dom_sf"/>
</dbReference>
<feature type="domain" description="Protein kinase" evidence="23">
    <location>
        <begin position="114"/>
        <end position="417"/>
    </location>
</feature>
<feature type="transmembrane region" description="Helical" evidence="22">
    <location>
        <begin position="60"/>
        <end position="82"/>
    </location>
</feature>
<keyword evidence="14 22" id="KW-1133">Transmembrane helix</keyword>
<keyword evidence="17" id="KW-0325">Glycoprotein</keyword>
<dbReference type="FunFam" id="1.10.510.10:FF:000358">
    <property type="entry name" value="Putative leucine-rich repeat receptor-like serine/threonine-protein kinase"/>
    <property type="match status" value="1"/>
</dbReference>